<dbReference type="Pfam" id="PF03034">
    <property type="entry name" value="PSS"/>
    <property type="match status" value="1"/>
</dbReference>
<feature type="transmembrane region" description="Helical" evidence="14">
    <location>
        <begin position="345"/>
        <end position="363"/>
    </location>
</feature>
<feature type="transmembrane region" description="Helical" evidence="14">
    <location>
        <begin position="66"/>
        <end position="85"/>
    </location>
</feature>
<keyword evidence="8" id="KW-0443">Lipid metabolism</keyword>
<dbReference type="PANTHER" id="PTHR15362">
    <property type="entry name" value="PHOSPHATIDYLINOSITOL SYNTHASE"/>
    <property type="match status" value="1"/>
</dbReference>
<evidence type="ECO:0000256" key="6">
    <source>
        <dbReference type="ARBA" id="ARBA00022824"/>
    </source>
</evidence>
<dbReference type="STRING" id="109895.A0A507DRY1"/>
<dbReference type="PANTHER" id="PTHR15362:SF7">
    <property type="entry name" value="PHOSPHATIDYLSERINE SYNTHASE 2"/>
    <property type="match status" value="1"/>
</dbReference>
<evidence type="ECO:0000313" key="15">
    <source>
        <dbReference type="EMBL" id="TPX54221.1"/>
    </source>
</evidence>
<evidence type="ECO:0000256" key="4">
    <source>
        <dbReference type="ARBA" id="ARBA00022679"/>
    </source>
</evidence>
<proteinExistence type="predicted"/>
<keyword evidence="11" id="KW-1208">Phospholipid metabolism</keyword>
<keyword evidence="16" id="KW-1185">Reference proteome</keyword>
<evidence type="ECO:0000256" key="12">
    <source>
        <dbReference type="ARBA" id="ARBA00025707"/>
    </source>
</evidence>
<comment type="pathway">
    <text evidence="2">Lipid metabolism.</text>
</comment>
<feature type="transmembrane region" description="Helical" evidence="14">
    <location>
        <begin position="208"/>
        <end position="225"/>
    </location>
</feature>
<keyword evidence="7 14" id="KW-1133">Transmembrane helix</keyword>
<sequence length="472" mass="54048">MSLRRPSSTVGSSRLSLLSADLNDGSLSDSELLAPVSPSLNLREAWDNEFSDDVDPSVAFFYKPRSVRLLILMLAGLVYLAMFVANTDDVVFNVKVGIGAAAVVFCLIGMIQFRDGPFVRPHPAFWRIVLSTSVVYQILLVFVLFQNKHTMREKFLPYLDPTVGVPLPERSYADACTLTPQTIWDQMDVFVVAHAVGWYAKAIVLRDYWFCWILSVMFEIMEYSLAHQLPNFAECWWDHWILDVLMANWAGIILGMKTCQYFAMKQYTWRGITEIPTYRGKVKRTMQQFTPHSWTDFKWEGTKTFKNFVAVIGLLYLVLQSELNAFYLKYLLWLPPSHYINVWRLIYYFFMALPAVREAFQYMTDRRCKRLGMHAWMATANILTELLIVIKFGQGEFPEPMPWEVKVGWAVFGAMLGGYALVRFGLKDDFAGSKLSGASSDSPDRKVRPIVERVPKSRPGKSAKSVGKRRSS</sequence>
<keyword evidence="10" id="KW-0594">Phospholipid biosynthesis</keyword>
<feature type="compositionally biased region" description="Basic residues" evidence="13">
    <location>
        <begin position="456"/>
        <end position="472"/>
    </location>
</feature>
<evidence type="ECO:0000256" key="13">
    <source>
        <dbReference type="SAM" id="MobiDB-lite"/>
    </source>
</evidence>
<feature type="transmembrane region" description="Helical" evidence="14">
    <location>
        <begin position="237"/>
        <end position="256"/>
    </location>
</feature>
<evidence type="ECO:0000256" key="10">
    <source>
        <dbReference type="ARBA" id="ARBA00023209"/>
    </source>
</evidence>
<evidence type="ECO:0000256" key="3">
    <source>
        <dbReference type="ARBA" id="ARBA00022516"/>
    </source>
</evidence>
<feature type="region of interest" description="Disordered" evidence="13">
    <location>
        <begin position="434"/>
        <end position="472"/>
    </location>
</feature>
<organism evidence="15 16">
    <name type="scientific">Powellomyces hirtus</name>
    <dbReference type="NCBI Taxonomy" id="109895"/>
    <lineage>
        <taxon>Eukaryota</taxon>
        <taxon>Fungi</taxon>
        <taxon>Fungi incertae sedis</taxon>
        <taxon>Chytridiomycota</taxon>
        <taxon>Chytridiomycota incertae sedis</taxon>
        <taxon>Chytridiomycetes</taxon>
        <taxon>Spizellomycetales</taxon>
        <taxon>Powellomycetaceae</taxon>
        <taxon>Powellomyces</taxon>
    </lineage>
</organism>
<keyword evidence="5 14" id="KW-0812">Transmembrane</keyword>
<evidence type="ECO:0000313" key="16">
    <source>
        <dbReference type="Proteomes" id="UP000318582"/>
    </source>
</evidence>
<dbReference type="GO" id="GO:0106245">
    <property type="term" value="F:L-serine-phosphatidylethanolamine phosphatidyltransferase activity"/>
    <property type="evidence" value="ECO:0007669"/>
    <property type="project" value="InterPro"/>
</dbReference>
<dbReference type="AlphaFoldDB" id="A0A507DRY1"/>
<feature type="transmembrane region" description="Helical" evidence="14">
    <location>
        <begin position="92"/>
        <end position="113"/>
    </location>
</feature>
<dbReference type="GO" id="GO:0005789">
    <property type="term" value="C:endoplasmic reticulum membrane"/>
    <property type="evidence" value="ECO:0007669"/>
    <property type="project" value="UniProtKB-SubCell"/>
</dbReference>
<reference evidence="15 16" key="1">
    <citation type="journal article" date="2019" name="Sci. Rep.">
        <title>Comparative genomics of chytrid fungi reveal insights into the obligate biotrophic and pathogenic lifestyle of Synchytrium endobioticum.</title>
        <authorList>
            <person name="van de Vossenberg B.T.L.H."/>
            <person name="Warris S."/>
            <person name="Nguyen H.D.T."/>
            <person name="van Gent-Pelzer M.P.E."/>
            <person name="Joly D.L."/>
            <person name="van de Geest H.C."/>
            <person name="Bonants P.J.M."/>
            <person name="Smith D.S."/>
            <person name="Levesque C.A."/>
            <person name="van der Lee T.A.J."/>
        </authorList>
    </citation>
    <scope>NUCLEOTIDE SEQUENCE [LARGE SCALE GENOMIC DNA]</scope>
    <source>
        <strain evidence="15 16">CBS 809.83</strain>
    </source>
</reference>
<evidence type="ECO:0000256" key="11">
    <source>
        <dbReference type="ARBA" id="ARBA00023264"/>
    </source>
</evidence>
<feature type="transmembrane region" description="Helical" evidence="14">
    <location>
        <begin position="308"/>
        <end position="333"/>
    </location>
</feature>
<comment type="pathway">
    <text evidence="12">Phospholipid metabolism.</text>
</comment>
<feature type="transmembrane region" description="Helical" evidence="14">
    <location>
        <begin position="407"/>
        <end position="426"/>
    </location>
</feature>
<evidence type="ECO:0000256" key="5">
    <source>
        <dbReference type="ARBA" id="ARBA00022692"/>
    </source>
</evidence>
<accession>A0A507DRY1</accession>
<evidence type="ECO:0000256" key="14">
    <source>
        <dbReference type="SAM" id="Phobius"/>
    </source>
</evidence>
<name>A0A507DRY1_9FUNG</name>
<keyword evidence="6" id="KW-0256">Endoplasmic reticulum</keyword>
<evidence type="ECO:0000256" key="2">
    <source>
        <dbReference type="ARBA" id="ARBA00005189"/>
    </source>
</evidence>
<keyword evidence="9 14" id="KW-0472">Membrane</keyword>
<evidence type="ECO:0000256" key="7">
    <source>
        <dbReference type="ARBA" id="ARBA00022989"/>
    </source>
</evidence>
<dbReference type="InterPro" id="IPR004277">
    <property type="entry name" value="PSS"/>
</dbReference>
<feature type="transmembrane region" description="Helical" evidence="14">
    <location>
        <begin position="375"/>
        <end position="395"/>
    </location>
</feature>
<evidence type="ECO:0000256" key="9">
    <source>
        <dbReference type="ARBA" id="ARBA00023136"/>
    </source>
</evidence>
<dbReference type="EMBL" id="QEAQ01000165">
    <property type="protein sequence ID" value="TPX54221.1"/>
    <property type="molecule type" value="Genomic_DNA"/>
</dbReference>
<protein>
    <recommendedName>
        <fullName evidence="17">Phosphatidylserine synthase</fullName>
    </recommendedName>
</protein>
<evidence type="ECO:0008006" key="17">
    <source>
        <dbReference type="Google" id="ProtNLM"/>
    </source>
</evidence>
<keyword evidence="4" id="KW-0808">Transferase</keyword>
<evidence type="ECO:0000256" key="1">
    <source>
        <dbReference type="ARBA" id="ARBA00004477"/>
    </source>
</evidence>
<gene>
    <name evidence="15" type="ORF">PhCBS80983_g06001</name>
</gene>
<comment type="subcellular location">
    <subcellularLocation>
        <location evidence="1">Endoplasmic reticulum membrane</location>
        <topology evidence="1">Multi-pass membrane protein</topology>
    </subcellularLocation>
</comment>
<comment type="caution">
    <text evidence="15">The sequence shown here is derived from an EMBL/GenBank/DDBJ whole genome shotgun (WGS) entry which is preliminary data.</text>
</comment>
<dbReference type="Proteomes" id="UP000318582">
    <property type="component" value="Unassembled WGS sequence"/>
</dbReference>
<keyword evidence="3" id="KW-0444">Lipid biosynthesis</keyword>
<feature type="compositionally biased region" description="Basic and acidic residues" evidence="13">
    <location>
        <begin position="442"/>
        <end position="455"/>
    </location>
</feature>
<feature type="transmembrane region" description="Helical" evidence="14">
    <location>
        <begin position="125"/>
        <end position="145"/>
    </location>
</feature>
<evidence type="ECO:0000256" key="8">
    <source>
        <dbReference type="ARBA" id="ARBA00023098"/>
    </source>
</evidence>
<dbReference type="GO" id="GO:0006659">
    <property type="term" value="P:phosphatidylserine biosynthetic process"/>
    <property type="evidence" value="ECO:0007669"/>
    <property type="project" value="InterPro"/>
</dbReference>